<keyword evidence="3" id="KW-1185">Reference proteome</keyword>
<gene>
    <name evidence="2" type="ORF">E5J99_08795</name>
</gene>
<organism evidence="2 3">
    <name type="scientific">Hymenobacter elongatus</name>
    <dbReference type="NCBI Taxonomy" id="877208"/>
    <lineage>
        <taxon>Bacteria</taxon>
        <taxon>Pseudomonadati</taxon>
        <taxon>Bacteroidota</taxon>
        <taxon>Cytophagia</taxon>
        <taxon>Cytophagales</taxon>
        <taxon>Hymenobacteraceae</taxon>
        <taxon>Hymenobacter</taxon>
    </lineage>
</organism>
<reference evidence="2 3" key="1">
    <citation type="submission" date="2019-04" db="EMBL/GenBank/DDBJ databases">
        <authorList>
            <person name="Feng G."/>
            <person name="Zhang J."/>
            <person name="Zhu H."/>
        </authorList>
    </citation>
    <scope>NUCLEOTIDE SEQUENCE [LARGE SCALE GENOMIC DNA]</scope>
    <source>
        <strain evidence="2 3">JCM 17223</strain>
    </source>
</reference>
<comment type="caution">
    <text evidence="2">The sequence shown here is derived from an EMBL/GenBank/DDBJ whole genome shotgun (WGS) entry which is preliminary data.</text>
</comment>
<keyword evidence="1" id="KW-1133">Transmembrane helix</keyword>
<name>A0A4Z0PMH5_9BACT</name>
<keyword evidence="1" id="KW-0472">Membrane</keyword>
<dbReference type="EMBL" id="SRLD01000014">
    <property type="protein sequence ID" value="TGE16798.1"/>
    <property type="molecule type" value="Genomic_DNA"/>
</dbReference>
<feature type="transmembrane region" description="Helical" evidence="1">
    <location>
        <begin position="131"/>
        <end position="150"/>
    </location>
</feature>
<dbReference type="Proteomes" id="UP000297739">
    <property type="component" value="Unassembled WGS sequence"/>
</dbReference>
<protein>
    <submittedName>
        <fullName evidence="2">Uncharacterized protein</fullName>
    </submittedName>
</protein>
<dbReference type="OrthoDB" id="9814194at2"/>
<evidence type="ECO:0000313" key="2">
    <source>
        <dbReference type="EMBL" id="TGE16798.1"/>
    </source>
</evidence>
<keyword evidence="1" id="KW-0812">Transmembrane</keyword>
<proteinExistence type="predicted"/>
<accession>A0A4Z0PMH5</accession>
<dbReference type="AlphaFoldDB" id="A0A4Z0PMH5"/>
<sequence>MLPRHDVAFETNSGRPAFDVTCANHETSTHFVVKLHPQDFEIVRGLEEAQNQQLIGQVSPDHYLFTFTDEELIDVLLKPNEWNGFAVTLARQILQDRGKLISSEAVLLLRKQRTADRQVLAYSASDRVHGLRIMVLGVVMVVVLVCFRIYSAT</sequence>
<evidence type="ECO:0000256" key="1">
    <source>
        <dbReference type="SAM" id="Phobius"/>
    </source>
</evidence>
<evidence type="ECO:0000313" key="3">
    <source>
        <dbReference type="Proteomes" id="UP000297739"/>
    </source>
</evidence>
<dbReference type="RefSeq" id="WP_135497356.1">
    <property type="nucleotide sequence ID" value="NZ_SRLD01000014.1"/>
</dbReference>